<feature type="domain" description="ABC transporter" evidence="4">
    <location>
        <begin position="186"/>
        <end position="412"/>
    </location>
</feature>
<dbReference type="PROSITE" id="PS50893">
    <property type="entry name" value="ABC_TRANSPORTER_2"/>
    <property type="match status" value="1"/>
</dbReference>
<protein>
    <submittedName>
        <fullName evidence="5">Anion ABC transporter ATP-binding protein</fullName>
    </submittedName>
</protein>
<dbReference type="InterPro" id="IPR003439">
    <property type="entry name" value="ABC_transporter-like_ATP-bd"/>
</dbReference>
<dbReference type="Gene3D" id="3.40.50.300">
    <property type="entry name" value="P-loop containing nucleotide triphosphate hydrolases"/>
    <property type="match status" value="2"/>
</dbReference>
<evidence type="ECO:0000313" key="6">
    <source>
        <dbReference type="Proteomes" id="UP000192746"/>
    </source>
</evidence>
<dbReference type="Pfam" id="PF00005">
    <property type="entry name" value="ABC_tran"/>
    <property type="match status" value="1"/>
</dbReference>
<organism evidence="5 6">
    <name type="scientific">Zunongwangia atlantica 22II14-10F7</name>
    <dbReference type="NCBI Taxonomy" id="1185767"/>
    <lineage>
        <taxon>Bacteria</taxon>
        <taxon>Pseudomonadati</taxon>
        <taxon>Bacteroidota</taxon>
        <taxon>Flavobacteriia</taxon>
        <taxon>Flavobacteriales</taxon>
        <taxon>Flavobacteriaceae</taxon>
        <taxon>Zunongwangia</taxon>
    </lineage>
</organism>
<dbReference type="InterPro" id="IPR050153">
    <property type="entry name" value="Metal_Ion_Import_ABC"/>
</dbReference>
<evidence type="ECO:0000313" key="5">
    <source>
        <dbReference type="EMBL" id="ORL46615.1"/>
    </source>
</evidence>
<keyword evidence="6" id="KW-1185">Reference proteome</keyword>
<keyword evidence="1" id="KW-0813">Transport</keyword>
<name>A0A1Y1T7T0_9FLAO</name>
<dbReference type="InterPro" id="IPR027417">
    <property type="entry name" value="P-loop_NTPase"/>
</dbReference>
<keyword evidence="3 5" id="KW-0067">ATP-binding</keyword>
<evidence type="ECO:0000256" key="1">
    <source>
        <dbReference type="ARBA" id="ARBA00022448"/>
    </source>
</evidence>
<dbReference type="SMART" id="SM00382">
    <property type="entry name" value="AAA"/>
    <property type="match status" value="1"/>
</dbReference>
<evidence type="ECO:0000256" key="2">
    <source>
        <dbReference type="ARBA" id="ARBA00022741"/>
    </source>
</evidence>
<dbReference type="GO" id="GO:0016887">
    <property type="term" value="F:ATP hydrolysis activity"/>
    <property type="evidence" value="ECO:0007669"/>
    <property type="project" value="InterPro"/>
</dbReference>
<evidence type="ECO:0000259" key="4">
    <source>
        <dbReference type="PROSITE" id="PS50893"/>
    </source>
</evidence>
<dbReference type="STRING" id="1185767.IIF7_03826"/>
<dbReference type="GO" id="GO:0005524">
    <property type="term" value="F:ATP binding"/>
    <property type="evidence" value="ECO:0007669"/>
    <property type="project" value="UniProtKB-KW"/>
</dbReference>
<accession>A0A1Y1T7T0</accession>
<comment type="caution">
    <text evidence="5">The sequence shown here is derived from an EMBL/GenBank/DDBJ whole genome shotgun (WGS) entry which is preliminary data.</text>
</comment>
<sequence length="416" mass="47267">MTHIAIYAEDHKLVSQLIDDLKKDKKVPGFEEFQHKKGLEHSEAVLQSFIKEDQKHGNSVLVNGQDRSFRTFSSGEKRKALLEFLLKKEPEYLILDDPFDCLDVQSVASFKSRLAEVKSDFAMLQIFRREEDILAFIDKVLTFDSDGKVILKNKSDFSENKKQFLDEVKTIPPAPKVFENIPESLIKLQKVNVSYENRPILTNISWEVKRGEFWKLTGPNGSGKTTILSMVYGDNPKAYGVDLFLFGKKKGSGESVWDIKKKIGYFSPALTEMFNRRNTVEDMVISGLVDSVGLYQKPSDKQKALAKQWLETLGFQEKAKKVFNDLPNLEKRMLLIARAMIKHPPLLILDEPSTALDDKSALKITNLINQIAAQSDTAIIYVSHRKEKGLNPDFEYELFPSENGSTGKVVSKVNKQ</sequence>
<dbReference type="AlphaFoldDB" id="A0A1Y1T7T0"/>
<keyword evidence="2" id="KW-0547">Nucleotide-binding</keyword>
<dbReference type="SUPFAM" id="SSF52540">
    <property type="entry name" value="P-loop containing nucleoside triphosphate hydrolases"/>
    <property type="match status" value="2"/>
</dbReference>
<evidence type="ECO:0000256" key="3">
    <source>
        <dbReference type="ARBA" id="ARBA00022840"/>
    </source>
</evidence>
<proteinExistence type="predicted"/>
<dbReference type="PANTHER" id="PTHR42734">
    <property type="entry name" value="METAL TRANSPORT SYSTEM ATP-BINDING PROTEIN TM_0124-RELATED"/>
    <property type="match status" value="1"/>
</dbReference>
<dbReference type="RefSeq" id="WP_084840356.1">
    <property type="nucleotide sequence ID" value="NZ_ARYN01000003.1"/>
</dbReference>
<reference evidence="5 6" key="1">
    <citation type="submission" date="2013-04" db="EMBL/GenBank/DDBJ databases">
        <title>Zunongwangia sp. 22II14-10F7 Genome Sequencing.</title>
        <authorList>
            <person name="Lai Q."/>
            <person name="Shao Z."/>
        </authorList>
    </citation>
    <scope>NUCLEOTIDE SEQUENCE [LARGE SCALE GENOMIC DNA]</scope>
    <source>
        <strain evidence="5 6">22II14-10F7</strain>
    </source>
</reference>
<gene>
    <name evidence="5" type="ORF">IIF7_03826</name>
</gene>
<dbReference type="InterPro" id="IPR003593">
    <property type="entry name" value="AAA+_ATPase"/>
</dbReference>
<dbReference type="Proteomes" id="UP000192746">
    <property type="component" value="Unassembled WGS sequence"/>
</dbReference>
<dbReference type="EMBL" id="ARYN01000003">
    <property type="protein sequence ID" value="ORL46615.1"/>
    <property type="molecule type" value="Genomic_DNA"/>
</dbReference>
<dbReference type="OrthoDB" id="9789994at2"/>